<evidence type="ECO:0000256" key="10">
    <source>
        <dbReference type="ARBA" id="ARBA00034345"/>
    </source>
</evidence>
<evidence type="ECO:0000256" key="8">
    <source>
        <dbReference type="ARBA" id="ARBA00034317"/>
    </source>
</evidence>
<evidence type="ECO:0000256" key="5">
    <source>
        <dbReference type="ARBA" id="ARBA00023002"/>
    </source>
</evidence>
<evidence type="ECO:0000256" key="11">
    <source>
        <dbReference type="ARBA" id="ARBA00047859"/>
    </source>
</evidence>
<dbReference type="CDD" id="cd00567">
    <property type="entry name" value="ACAD"/>
    <property type="match status" value="1"/>
</dbReference>
<comment type="catalytic activity">
    <reaction evidence="12">
        <text>dibenzothiophene 5-oxide + FMNH2 + O2 = dibenzothiophene 5,5-dioxide + FMN + H2O + H(+)</text>
        <dbReference type="Rhea" id="RHEA:49080"/>
        <dbReference type="ChEBI" id="CHEBI:15377"/>
        <dbReference type="ChEBI" id="CHEBI:15378"/>
        <dbReference type="ChEBI" id="CHEBI:15379"/>
        <dbReference type="ChEBI" id="CHEBI:23683"/>
        <dbReference type="ChEBI" id="CHEBI:57618"/>
        <dbReference type="ChEBI" id="CHEBI:58210"/>
        <dbReference type="ChEBI" id="CHEBI:90356"/>
    </reaction>
</comment>
<dbReference type="Pfam" id="PF02771">
    <property type="entry name" value="Acyl-CoA_dh_N"/>
    <property type="match status" value="1"/>
</dbReference>
<evidence type="ECO:0000256" key="7">
    <source>
        <dbReference type="ARBA" id="ARBA00034307"/>
    </source>
</evidence>
<keyword evidence="4" id="KW-0547">Nucleotide-binding</keyword>
<comment type="subcellular location">
    <subcellularLocation>
        <location evidence="1">Cytoplasm</location>
    </subcellularLocation>
</comment>
<sequence>MTTSEHPADGPNGGARALALARELAPKFAERAAVHDEHGRFPEADFADLRAAGLFGLMVPERLGGFGASFAEYARVASALARGAGSTALVFNMHASVTGALAQTPDDLVRLLGAPKSSFEARDKALEAAAGGALYGVAMSERGSGSRLSQTSTAYRRTDSGYRIIGSKAFVSGAGHVDAYLVTAREADAEEPQVSYFLVPAGEGIRVEETWDSLGMRATGSQDVHFDLEVGPEALLGGVEGLTLMIAEAMPQWLVASYSAVYAGVARAAVDAAAEHLRRRGLGRLPAARARLGRADTMVAAAELVVAETAARIDSAPGDPVTNQWVWRAKLTAGDTAVQVASSLLEAAGASASRRGHTLERLYRDARCGALQPATSDVCADWLGVAALGEDPDHDAEVPRW</sequence>
<keyword evidence="6" id="KW-0503">Monooxygenase</keyword>
<organism evidence="17 18">
    <name type="scientific">Glycomyces tritici</name>
    <dbReference type="NCBI Taxonomy" id="2665176"/>
    <lineage>
        <taxon>Bacteria</taxon>
        <taxon>Bacillati</taxon>
        <taxon>Actinomycetota</taxon>
        <taxon>Actinomycetes</taxon>
        <taxon>Glycomycetales</taxon>
        <taxon>Glycomycetaceae</taxon>
        <taxon>Glycomyces</taxon>
    </lineage>
</organism>
<name>A0ABT7YSR0_9ACTN</name>
<evidence type="ECO:0000256" key="13">
    <source>
        <dbReference type="ARBA" id="ARBA00049456"/>
    </source>
</evidence>
<accession>A0ABT7YSR0</accession>
<dbReference type="InterPro" id="IPR013107">
    <property type="entry name" value="Acyl-CoA_DH_C"/>
</dbReference>
<feature type="domain" description="Acyl-CoA dehydrogenase C-terminal" evidence="16">
    <location>
        <begin position="258"/>
        <end position="370"/>
    </location>
</feature>
<dbReference type="Proteomes" id="UP001171902">
    <property type="component" value="Unassembled WGS sequence"/>
</dbReference>
<evidence type="ECO:0000313" key="17">
    <source>
        <dbReference type="EMBL" id="MDN3241674.1"/>
    </source>
</evidence>
<dbReference type="GO" id="GO:0016491">
    <property type="term" value="F:oxidoreductase activity"/>
    <property type="evidence" value="ECO:0007669"/>
    <property type="project" value="UniProtKB-KW"/>
</dbReference>
<evidence type="ECO:0000256" key="9">
    <source>
        <dbReference type="ARBA" id="ARBA00034328"/>
    </source>
</evidence>
<keyword evidence="5 17" id="KW-0560">Oxidoreductase</keyword>
<evidence type="ECO:0000259" key="14">
    <source>
        <dbReference type="Pfam" id="PF02770"/>
    </source>
</evidence>
<dbReference type="InterPro" id="IPR013786">
    <property type="entry name" value="AcylCoA_DH/ox_N"/>
</dbReference>
<dbReference type="Pfam" id="PF08028">
    <property type="entry name" value="Acyl-CoA_dh_2"/>
    <property type="match status" value="1"/>
</dbReference>
<keyword evidence="3" id="KW-0288">FMN</keyword>
<proteinExistence type="inferred from homology"/>
<dbReference type="InterPro" id="IPR036250">
    <property type="entry name" value="AcylCo_DH-like_C"/>
</dbReference>
<evidence type="ECO:0000313" key="18">
    <source>
        <dbReference type="Proteomes" id="UP001171902"/>
    </source>
</evidence>
<dbReference type="SUPFAM" id="SSF47203">
    <property type="entry name" value="Acyl-CoA dehydrogenase C-terminal domain-like"/>
    <property type="match status" value="1"/>
</dbReference>
<dbReference type="RefSeq" id="WP_289958580.1">
    <property type="nucleotide sequence ID" value="NZ_JAUEMJ010000005.1"/>
</dbReference>
<comment type="catalytic activity">
    <reaction evidence="11">
        <text>dibenzothiophene + FMNH2 + O2 = dibenzothiophene 5-oxide + FMN + H2O + H(+)</text>
        <dbReference type="Rhea" id="RHEA:49076"/>
        <dbReference type="ChEBI" id="CHEBI:15377"/>
        <dbReference type="ChEBI" id="CHEBI:15378"/>
        <dbReference type="ChEBI" id="CHEBI:15379"/>
        <dbReference type="ChEBI" id="CHEBI:23681"/>
        <dbReference type="ChEBI" id="CHEBI:23683"/>
        <dbReference type="ChEBI" id="CHEBI:57618"/>
        <dbReference type="ChEBI" id="CHEBI:58210"/>
    </reaction>
</comment>
<protein>
    <recommendedName>
        <fullName evidence="10">Dibenzothiophene monooxygenase</fullName>
        <ecNumber evidence="9">1.14.14.21</ecNumber>
    </recommendedName>
</protein>
<comment type="catalytic activity">
    <reaction evidence="13">
        <text>dibenzothiophene + 2 FMNH2 + 2 O2 = dibenzothiophene 5,5-dioxide + 2 FMN + 2 H2O + 2 H(+)</text>
        <dbReference type="Rhea" id="RHEA:49072"/>
        <dbReference type="ChEBI" id="CHEBI:15377"/>
        <dbReference type="ChEBI" id="CHEBI:15378"/>
        <dbReference type="ChEBI" id="CHEBI:15379"/>
        <dbReference type="ChEBI" id="CHEBI:23681"/>
        <dbReference type="ChEBI" id="CHEBI:57618"/>
        <dbReference type="ChEBI" id="CHEBI:58210"/>
        <dbReference type="ChEBI" id="CHEBI:90356"/>
        <dbReference type="EC" id="1.14.14.21"/>
    </reaction>
</comment>
<evidence type="ECO:0000259" key="16">
    <source>
        <dbReference type="Pfam" id="PF08028"/>
    </source>
</evidence>
<dbReference type="Gene3D" id="1.20.140.10">
    <property type="entry name" value="Butyryl-CoA Dehydrogenase, subunit A, domain 3"/>
    <property type="match status" value="1"/>
</dbReference>
<keyword evidence="18" id="KW-1185">Reference proteome</keyword>
<comment type="caution">
    <text evidence="17">The sequence shown here is derived from an EMBL/GenBank/DDBJ whole genome shotgun (WGS) entry which is preliminary data.</text>
</comment>
<comment type="pathway">
    <text evidence="7">Sulfur metabolism; dibenzothiophene degradation.</text>
</comment>
<evidence type="ECO:0000256" key="12">
    <source>
        <dbReference type="ARBA" id="ARBA00048445"/>
    </source>
</evidence>
<dbReference type="SUPFAM" id="SSF56645">
    <property type="entry name" value="Acyl-CoA dehydrogenase NM domain-like"/>
    <property type="match status" value="1"/>
</dbReference>
<dbReference type="Pfam" id="PF02770">
    <property type="entry name" value="Acyl-CoA_dh_M"/>
    <property type="match status" value="1"/>
</dbReference>
<evidence type="ECO:0000256" key="3">
    <source>
        <dbReference type="ARBA" id="ARBA00022643"/>
    </source>
</evidence>
<evidence type="ECO:0000256" key="6">
    <source>
        <dbReference type="ARBA" id="ARBA00023033"/>
    </source>
</evidence>
<dbReference type="Gene3D" id="2.40.110.10">
    <property type="entry name" value="Butyryl-CoA Dehydrogenase, subunit A, domain 2"/>
    <property type="match status" value="1"/>
</dbReference>
<reference evidence="17" key="1">
    <citation type="submission" date="2023-06" db="EMBL/GenBank/DDBJ databases">
        <title>Gycomyces niveus sp.nov., a novel actinomycete isolated from soil in Shouguang.</title>
        <authorList>
            <person name="Yang X."/>
            <person name="Zhao J."/>
        </authorList>
    </citation>
    <scope>NUCLEOTIDE SEQUENCE</scope>
    <source>
        <strain evidence="17">NEAU C2</strain>
    </source>
</reference>
<feature type="domain" description="Acyl-CoA oxidase/dehydrogenase middle" evidence="14">
    <location>
        <begin position="137"/>
        <end position="227"/>
    </location>
</feature>
<evidence type="ECO:0000256" key="1">
    <source>
        <dbReference type="ARBA" id="ARBA00004496"/>
    </source>
</evidence>
<dbReference type="InterPro" id="IPR037069">
    <property type="entry name" value="AcylCoA_DH/ox_N_sf"/>
</dbReference>
<feature type="domain" description="Acyl-CoA dehydrogenase/oxidase N-terminal" evidence="15">
    <location>
        <begin position="23"/>
        <end position="99"/>
    </location>
</feature>
<dbReference type="PIRSF" id="PIRSF016578">
    <property type="entry name" value="HsaA"/>
    <property type="match status" value="1"/>
</dbReference>
<dbReference type="EMBL" id="JAUEMJ010000005">
    <property type="protein sequence ID" value="MDN3241674.1"/>
    <property type="molecule type" value="Genomic_DNA"/>
</dbReference>
<comment type="similarity">
    <text evidence="8">Belongs to the DszC flavin monooxygenase family.</text>
</comment>
<dbReference type="InterPro" id="IPR046373">
    <property type="entry name" value="Acyl-CoA_Oxase/DH_mid-dom_sf"/>
</dbReference>
<dbReference type="PANTHER" id="PTHR43884:SF12">
    <property type="entry name" value="ISOVALERYL-COA DEHYDROGENASE, MITOCHONDRIAL-RELATED"/>
    <property type="match status" value="1"/>
</dbReference>
<dbReference type="Gene3D" id="1.10.540.10">
    <property type="entry name" value="Acyl-CoA dehydrogenase/oxidase, N-terminal domain"/>
    <property type="match status" value="1"/>
</dbReference>
<keyword evidence="2" id="KW-0285">Flavoprotein</keyword>
<dbReference type="InterPro" id="IPR009100">
    <property type="entry name" value="AcylCoA_DH/oxidase_NM_dom_sf"/>
</dbReference>
<evidence type="ECO:0000256" key="2">
    <source>
        <dbReference type="ARBA" id="ARBA00022630"/>
    </source>
</evidence>
<dbReference type="EC" id="1.14.14.21" evidence="9"/>
<dbReference type="InterPro" id="IPR006091">
    <property type="entry name" value="Acyl-CoA_Oxase/DH_mid-dom"/>
</dbReference>
<dbReference type="PANTHER" id="PTHR43884">
    <property type="entry name" value="ACYL-COA DEHYDROGENASE"/>
    <property type="match status" value="1"/>
</dbReference>
<evidence type="ECO:0000256" key="4">
    <source>
        <dbReference type="ARBA" id="ARBA00022741"/>
    </source>
</evidence>
<evidence type="ECO:0000259" key="15">
    <source>
        <dbReference type="Pfam" id="PF02771"/>
    </source>
</evidence>
<gene>
    <name evidence="17" type="ORF">QWI33_18260</name>
</gene>